<feature type="region of interest" description="Disordered" evidence="1">
    <location>
        <begin position="138"/>
        <end position="161"/>
    </location>
</feature>
<evidence type="ECO:0000313" key="5">
    <source>
        <dbReference type="Proteomes" id="UP000316256"/>
    </source>
</evidence>
<organism evidence="4 5">
    <name type="scientific">Rhodococcus spelaei</name>
    <dbReference type="NCBI Taxonomy" id="2546320"/>
    <lineage>
        <taxon>Bacteria</taxon>
        <taxon>Bacillati</taxon>
        <taxon>Actinomycetota</taxon>
        <taxon>Actinomycetes</taxon>
        <taxon>Mycobacteriales</taxon>
        <taxon>Nocardiaceae</taxon>
        <taxon>Rhodococcus</taxon>
    </lineage>
</organism>
<evidence type="ECO:0000256" key="2">
    <source>
        <dbReference type="SAM" id="Phobius"/>
    </source>
</evidence>
<proteinExistence type="predicted"/>
<comment type="caution">
    <text evidence="4">The sequence shown here is derived from an EMBL/GenBank/DDBJ whole genome shotgun (WGS) entry which is preliminary data.</text>
</comment>
<dbReference type="AlphaFoldDB" id="A0A541B186"/>
<feature type="domain" description="Pyrrolo-quinoline quinone repeat" evidence="3">
    <location>
        <begin position="61"/>
        <end position="152"/>
    </location>
</feature>
<dbReference type="Gene3D" id="2.130.10.10">
    <property type="entry name" value="YVTN repeat-like/Quinoprotein amine dehydrogenase"/>
    <property type="match status" value="1"/>
</dbReference>
<dbReference type="Proteomes" id="UP000316256">
    <property type="component" value="Unassembled WGS sequence"/>
</dbReference>
<name>A0A541B186_9NOCA</name>
<dbReference type="OrthoDB" id="5182370at2"/>
<dbReference type="RefSeq" id="WP_142102384.1">
    <property type="nucleotide sequence ID" value="NZ_VIGH01000009.1"/>
</dbReference>
<evidence type="ECO:0000313" key="4">
    <source>
        <dbReference type="EMBL" id="TQF66088.1"/>
    </source>
</evidence>
<protein>
    <submittedName>
        <fullName evidence="4">PQQ-binding-like beta-propeller repeat protein</fullName>
    </submittedName>
</protein>
<dbReference type="SUPFAM" id="SSF50998">
    <property type="entry name" value="Quinoprotein alcohol dehydrogenase-like"/>
    <property type="match status" value="1"/>
</dbReference>
<feature type="region of interest" description="Disordered" evidence="1">
    <location>
        <begin position="226"/>
        <end position="248"/>
    </location>
</feature>
<dbReference type="InterPro" id="IPR015943">
    <property type="entry name" value="WD40/YVTN_repeat-like_dom_sf"/>
</dbReference>
<keyword evidence="2" id="KW-0472">Membrane</keyword>
<keyword evidence="5" id="KW-1185">Reference proteome</keyword>
<feature type="transmembrane region" description="Helical" evidence="2">
    <location>
        <begin position="12"/>
        <end position="31"/>
    </location>
</feature>
<accession>A0A541B186</accession>
<dbReference type="InterPro" id="IPR011047">
    <property type="entry name" value="Quinoprotein_ADH-like_sf"/>
</dbReference>
<keyword evidence="2" id="KW-1133">Transmembrane helix</keyword>
<dbReference type="EMBL" id="VIGH01000009">
    <property type="protein sequence ID" value="TQF66088.1"/>
    <property type="molecule type" value="Genomic_DNA"/>
</dbReference>
<dbReference type="Pfam" id="PF13360">
    <property type="entry name" value="PQQ_2"/>
    <property type="match status" value="1"/>
</dbReference>
<evidence type="ECO:0000259" key="3">
    <source>
        <dbReference type="Pfam" id="PF13360"/>
    </source>
</evidence>
<sequence>MVAPERRTRVDVVAACAIAVVVLVAAGVIWLRSDARGTVSVTAEHPAAPAETALSVPETLTEAWRASSRETAFPLVAGGAVVTADDGTVLGRDPATGTELWRYQRDMPLCGAVDAWHTVVAVYRDRLGCGQVTQLDGSTGARQAQRNSDADESVTLSEDGTYLTSRGSSRLEVWRSDLVRTLEFGRVDAPVNPGAQPRSGCTLLSSASSSSRLAVLERCPGESADRISILNPAPKDNSKPEEYGSTLLDDAGKDVTGAAVLAVSGDRTAVYAPPGVGGGARIAVYDGSGSLVNQFPVSGDVSPTARVVRSGPIFAWWTGSRVISLRATDFTPGWTVDGALGPGTAMAGQFLVPVDGAVAVVDPTTGAEVRRVPVDRAGPTPATLGGAPITSAALGGVLLEQRGDDLVALR</sequence>
<keyword evidence="2" id="KW-0812">Transmembrane</keyword>
<gene>
    <name evidence="4" type="ORF">FK531_19700</name>
</gene>
<feature type="compositionally biased region" description="Polar residues" evidence="1">
    <location>
        <begin position="138"/>
        <end position="147"/>
    </location>
</feature>
<reference evidence="4 5" key="1">
    <citation type="submission" date="2019-06" db="EMBL/GenBank/DDBJ databases">
        <title>Rhodococcus spaelei sp. nov., isolated from a cave.</title>
        <authorList>
            <person name="Lee S.D."/>
        </authorList>
    </citation>
    <scope>NUCLEOTIDE SEQUENCE [LARGE SCALE GENOMIC DNA]</scope>
    <source>
        <strain evidence="4 5">C9-5</strain>
    </source>
</reference>
<evidence type="ECO:0000256" key="1">
    <source>
        <dbReference type="SAM" id="MobiDB-lite"/>
    </source>
</evidence>
<dbReference type="InterPro" id="IPR002372">
    <property type="entry name" value="PQQ_rpt_dom"/>
</dbReference>